<dbReference type="AlphaFoldDB" id="A0A1W0X7A9"/>
<comment type="caution">
    <text evidence="2">The sequence shown here is derived from an EMBL/GenBank/DDBJ whole genome shotgun (WGS) entry which is preliminary data.</text>
</comment>
<feature type="signal peptide" evidence="1">
    <location>
        <begin position="1"/>
        <end position="20"/>
    </location>
</feature>
<accession>A0A1W0X7A9</accession>
<reference evidence="3" key="1">
    <citation type="submission" date="2017-01" db="EMBL/GenBank/DDBJ databases">
        <title>Comparative genomics of anhydrobiosis in the tardigrade Hypsibius dujardini.</title>
        <authorList>
            <person name="Yoshida Y."/>
            <person name="Koutsovoulos G."/>
            <person name="Laetsch D."/>
            <person name="Stevens L."/>
            <person name="Kumar S."/>
            <person name="Horikawa D."/>
            <person name="Ishino K."/>
            <person name="Komine S."/>
            <person name="Tomita M."/>
            <person name="Blaxter M."/>
            <person name="Arakawa K."/>
        </authorList>
    </citation>
    <scope>NUCLEOTIDE SEQUENCE [LARGE SCALE GENOMIC DNA]</scope>
    <source>
        <strain evidence="3">Z151</strain>
    </source>
</reference>
<name>A0A1W0X7A9_HYPEX</name>
<evidence type="ECO:0000256" key="1">
    <source>
        <dbReference type="SAM" id="SignalP"/>
    </source>
</evidence>
<sequence length="174" mass="17766">MISQLSVLAVLLVTVSLCQADLLDVLSKPRVKRQQPSVGYGGGVSMTVALNPYDRVHPVNFANSVNFGYGVNGAGISRGNTISYGNTIGNGQANGNAFGGAGDGYGYGGGNSNTLVGAGTGYTNANTYNTGFSGSSGNGFGRGGATVTDLTHDSTHMGCVKMAPSLLRYRNEVE</sequence>
<feature type="chain" id="PRO_5012348110" evidence="1">
    <location>
        <begin position="21"/>
        <end position="174"/>
    </location>
</feature>
<keyword evidence="1" id="KW-0732">Signal</keyword>
<organism evidence="2 3">
    <name type="scientific">Hypsibius exemplaris</name>
    <name type="common">Freshwater tardigrade</name>
    <dbReference type="NCBI Taxonomy" id="2072580"/>
    <lineage>
        <taxon>Eukaryota</taxon>
        <taxon>Metazoa</taxon>
        <taxon>Ecdysozoa</taxon>
        <taxon>Tardigrada</taxon>
        <taxon>Eutardigrada</taxon>
        <taxon>Parachela</taxon>
        <taxon>Hypsibioidea</taxon>
        <taxon>Hypsibiidae</taxon>
        <taxon>Hypsibius</taxon>
    </lineage>
</organism>
<gene>
    <name evidence="2" type="ORF">BV898_02738</name>
</gene>
<keyword evidence="3" id="KW-1185">Reference proteome</keyword>
<dbReference type="Proteomes" id="UP000192578">
    <property type="component" value="Unassembled WGS sequence"/>
</dbReference>
<protein>
    <submittedName>
        <fullName evidence="2">Uncharacterized protein</fullName>
    </submittedName>
</protein>
<dbReference type="OrthoDB" id="10600725at2759"/>
<evidence type="ECO:0000313" key="3">
    <source>
        <dbReference type="Proteomes" id="UP000192578"/>
    </source>
</evidence>
<evidence type="ECO:0000313" key="2">
    <source>
        <dbReference type="EMBL" id="OQV23288.1"/>
    </source>
</evidence>
<proteinExistence type="predicted"/>
<dbReference type="EMBL" id="MTYJ01000012">
    <property type="protein sequence ID" value="OQV23288.1"/>
    <property type="molecule type" value="Genomic_DNA"/>
</dbReference>